<evidence type="ECO:0000313" key="4">
    <source>
        <dbReference type="Proteomes" id="UP000239446"/>
    </source>
</evidence>
<keyword evidence="5" id="KW-1185">Reference proteome</keyword>
<comment type="caution">
    <text evidence="3">The sequence shown here is derived from an EMBL/GenBank/DDBJ whole genome shotgun (WGS) entry which is preliminary data.</text>
</comment>
<evidence type="ECO:0000313" key="3">
    <source>
        <dbReference type="EMBL" id="PPK55819.1"/>
    </source>
</evidence>
<name>A0A2S6G979_9GAMM</name>
<dbReference type="Proteomes" id="UP000239648">
    <property type="component" value="Unassembled WGS sequence"/>
</dbReference>
<evidence type="ECO:0000313" key="5">
    <source>
        <dbReference type="Proteomes" id="UP000239648"/>
    </source>
</evidence>
<keyword evidence="1" id="KW-0732">Signal</keyword>
<proteinExistence type="predicted"/>
<organism evidence="3 4">
    <name type="scientific">Marinobacter persicus</name>
    <dbReference type="NCBI Taxonomy" id="930118"/>
    <lineage>
        <taxon>Bacteria</taxon>
        <taxon>Pseudomonadati</taxon>
        <taxon>Pseudomonadota</taxon>
        <taxon>Gammaproteobacteria</taxon>
        <taxon>Pseudomonadales</taxon>
        <taxon>Marinobacteraceae</taxon>
        <taxon>Marinobacter</taxon>
    </lineage>
</organism>
<gene>
    <name evidence="3" type="ORF">B0H24_100316</name>
    <name evidence="2" type="ORF">BY455_10316</name>
</gene>
<protein>
    <submittedName>
        <fullName evidence="3">Uncharacterized protein</fullName>
    </submittedName>
</protein>
<accession>A0A2S6G979</accession>
<reference evidence="2 5" key="1">
    <citation type="submission" date="2018-02" db="EMBL/GenBank/DDBJ databases">
        <title>Deep subsurface shale carbon reservoir microbial communities from Ohio and West Virginia, USA.</title>
        <authorList>
            <person name="Wrighton K."/>
        </authorList>
    </citation>
    <scope>NUCLEOTIDE SEQUENCE [LARGE SCALE GENOMIC DNA]</scope>
    <source>
        <strain evidence="2 5">UTICA-S1B6</strain>
    </source>
</reference>
<dbReference type="STRING" id="930118.SAMN05216429_101212"/>
<dbReference type="EMBL" id="PTIU01000003">
    <property type="protein sequence ID" value="PPK55819.1"/>
    <property type="molecule type" value="Genomic_DNA"/>
</dbReference>
<evidence type="ECO:0000313" key="2">
    <source>
        <dbReference type="EMBL" id="PPK52942.1"/>
    </source>
</evidence>
<feature type="chain" id="PRO_5015670745" evidence="1">
    <location>
        <begin position="27"/>
        <end position="361"/>
    </location>
</feature>
<feature type="signal peptide" evidence="1">
    <location>
        <begin position="1"/>
        <end position="26"/>
    </location>
</feature>
<dbReference type="Proteomes" id="UP000239446">
    <property type="component" value="Unassembled WGS sequence"/>
</dbReference>
<sequence>MIASLKNSAKRCLATALLFLPVLANAAEPRSEILTPSATERLTPEKLPLSFFTFEPEDFWAEPEDSIWLDFSNWVIRQEREYGESVESLGAWADRTLSGSSRALPNNRSYLRLGLAAKSETGNLADFEQEVRFRLEVPTAEEKLKLVLDSETDDLVPLAERDRDRQLVESERTDSTATGALRFITDLGDAVNFSTDIGGRLRLPPEMFWRAKVGKGWKPGQDWSFGTEQRVYYYHTEGWGARTWFGASRPLGNGWNFYASSELEWIHDERRFEAAQIFSVHKRLNNRSELRPRLGVLGESKPNWRTTSYFADLTWRYRVYEDWLFAELIPAVTFPREDDFKERGSVLFRIEMYFAGTMERD</sequence>
<reference evidence="3 4" key="2">
    <citation type="submission" date="2018-02" db="EMBL/GenBank/DDBJ databases">
        <title>Subsurface microbial communities from deep shales in Ohio and West Virginia, USA.</title>
        <authorList>
            <person name="Wrighton K."/>
        </authorList>
    </citation>
    <scope>NUCLEOTIDE SEQUENCE [LARGE SCALE GENOMIC DNA]</scope>
    <source>
        <strain evidence="3 4">UTICA-S1B9</strain>
    </source>
</reference>
<dbReference type="EMBL" id="PTIT01000003">
    <property type="protein sequence ID" value="PPK52942.1"/>
    <property type="molecule type" value="Genomic_DNA"/>
</dbReference>
<dbReference type="AlphaFoldDB" id="A0A2S6G979"/>
<evidence type="ECO:0000256" key="1">
    <source>
        <dbReference type="SAM" id="SignalP"/>
    </source>
</evidence>